<evidence type="ECO:0000313" key="2">
    <source>
        <dbReference type="Proteomes" id="UP001241110"/>
    </source>
</evidence>
<dbReference type="RefSeq" id="WP_313983645.1">
    <property type="nucleotide sequence ID" value="NZ_JASJOS010000011.1"/>
</dbReference>
<protein>
    <recommendedName>
        <fullName evidence="3">Response receiver domain-containing protein</fullName>
    </recommendedName>
</protein>
<sequence>MAYFPGNIMIIDDQFDLIYNAVPSETEFQIQYNSLLGIRKFSEDNGIPLIAISDTQDVESLKKKMVAYRNVRLLIIDLDLNNDGSVNEEDDYLLIYLILETAIEQYGYFLLMINSAHSEAWESIKSKMPGTINSKLIDNLTHVYSKSDETAAYKSIDLIGKNFSAELIYHFECTLNMARDKAFSNFLDFEKDSWKKIYLSFKKETGLMAHNDISNILLGILKQHFIDTTYPDIDDEGFDHDSDLRKLIYKTINYTDNQKGILTKQPIWTGNLYYINTNSEDRKYALIITPECDIAQNKHIYYKAIYGFEINDVTFPESYENNNITQDQKPPLYPFRVGKIQNNGRLDWGTKRALKNKVAEYKSFNQYLFPLPYITENLVYLDFRDIDSVSREDIVLKWKLLLRINEPMITHITDSYSNLVNRKGLLPI</sequence>
<dbReference type="EMBL" id="JASJOS010000011">
    <property type="protein sequence ID" value="MDJ1483585.1"/>
    <property type="molecule type" value="Genomic_DNA"/>
</dbReference>
<comment type="caution">
    <text evidence="1">The sequence shown here is derived from an EMBL/GenBank/DDBJ whole genome shotgun (WGS) entry which is preliminary data.</text>
</comment>
<name>A0AAE3QQM9_9BACT</name>
<accession>A0AAE3QQM9</accession>
<dbReference type="AlphaFoldDB" id="A0AAE3QQM9"/>
<organism evidence="1 2">
    <name type="scientific">Xanthocytophaga flava</name>
    <dbReference type="NCBI Taxonomy" id="3048013"/>
    <lineage>
        <taxon>Bacteria</taxon>
        <taxon>Pseudomonadati</taxon>
        <taxon>Bacteroidota</taxon>
        <taxon>Cytophagia</taxon>
        <taxon>Cytophagales</taxon>
        <taxon>Rhodocytophagaceae</taxon>
        <taxon>Xanthocytophaga</taxon>
    </lineage>
</organism>
<dbReference type="Proteomes" id="UP001241110">
    <property type="component" value="Unassembled WGS sequence"/>
</dbReference>
<gene>
    <name evidence="1" type="ORF">QNI16_24010</name>
</gene>
<reference evidence="1" key="1">
    <citation type="submission" date="2023-05" db="EMBL/GenBank/DDBJ databases">
        <authorList>
            <person name="Zhang X."/>
        </authorList>
    </citation>
    <scope>NUCLEOTIDE SEQUENCE</scope>
    <source>
        <strain evidence="1">YF14B1</strain>
    </source>
</reference>
<evidence type="ECO:0000313" key="1">
    <source>
        <dbReference type="EMBL" id="MDJ1483585.1"/>
    </source>
</evidence>
<evidence type="ECO:0008006" key="3">
    <source>
        <dbReference type="Google" id="ProtNLM"/>
    </source>
</evidence>
<proteinExistence type="predicted"/>